<dbReference type="RefSeq" id="WP_255841827.1">
    <property type="nucleotide sequence ID" value="NZ_CP094358.1"/>
</dbReference>
<reference evidence="1" key="1">
    <citation type="submission" date="2022-03" db="EMBL/GenBank/DDBJ databases">
        <title>Description of Abyssus ytuae gen. nov., sp. nov., a novel member of the family Flavobacteriaceae isolated from the sediment of Mariana Trench.</title>
        <authorList>
            <person name="Zhang J."/>
            <person name="Xu X."/>
        </authorList>
    </citation>
    <scope>NUCLEOTIDE SEQUENCE</scope>
    <source>
        <strain evidence="1">MT3330</strain>
    </source>
</reference>
<evidence type="ECO:0000313" key="2">
    <source>
        <dbReference type="Proteomes" id="UP000831290"/>
    </source>
</evidence>
<keyword evidence="2" id="KW-1185">Reference proteome</keyword>
<sequence>MKKISRLPNLLVKTNHDNLMLDTAYLVSEYYEAFKKNKTLPLTKFPALEIALRSQRFLNDYTEKANIGLKDIKLINSRLTDDQVVMTWLLYKKDSMSWARSSLSPVITLGCHTLFISKKT</sequence>
<dbReference type="Proteomes" id="UP000831290">
    <property type="component" value="Chromosome"/>
</dbReference>
<protein>
    <submittedName>
        <fullName evidence="1">Uncharacterized protein</fullName>
    </submittedName>
</protein>
<gene>
    <name evidence="1" type="ORF">MQE35_12790</name>
</gene>
<dbReference type="KEGG" id="fbm:MQE35_12790"/>
<proteinExistence type="predicted"/>
<dbReference type="EMBL" id="CP094358">
    <property type="protein sequence ID" value="UOB16609.1"/>
    <property type="molecule type" value="Genomic_DNA"/>
</dbReference>
<name>A0A9E6ZL53_9FLAO</name>
<evidence type="ECO:0000313" key="1">
    <source>
        <dbReference type="EMBL" id="UOB16609.1"/>
    </source>
</evidence>
<dbReference type="AlphaFoldDB" id="A0A9E6ZL53"/>
<accession>A0A9E6ZL53</accession>
<organism evidence="1 2">
    <name type="scientific">Abyssalbus ytuae</name>
    <dbReference type="NCBI Taxonomy" id="2926907"/>
    <lineage>
        <taxon>Bacteria</taxon>
        <taxon>Pseudomonadati</taxon>
        <taxon>Bacteroidota</taxon>
        <taxon>Flavobacteriia</taxon>
        <taxon>Flavobacteriales</taxon>
        <taxon>Flavobacteriaceae</taxon>
        <taxon>Abyssalbus</taxon>
    </lineage>
</organism>